<proteinExistence type="predicted"/>
<name>A0ACB5TDF9_AMBMO</name>
<evidence type="ECO:0000313" key="2">
    <source>
        <dbReference type="Proteomes" id="UP001165064"/>
    </source>
</evidence>
<keyword evidence="2" id="KW-1185">Reference proteome</keyword>
<comment type="caution">
    <text evidence="1">The sequence shown here is derived from an EMBL/GenBank/DDBJ whole genome shotgun (WGS) entry which is preliminary data.</text>
</comment>
<protein>
    <submittedName>
        <fullName evidence="1">Unnamed protein product</fullName>
    </submittedName>
</protein>
<evidence type="ECO:0000313" key="1">
    <source>
        <dbReference type="EMBL" id="GME86533.1"/>
    </source>
</evidence>
<sequence length="217" mass="24433">MSDSNSQPTQPISSTRSQESASTNTSEFKTDFHCLSDTLDQHYKKPSLTMSEYSRQKFSNDVQSHANNRDSDKNDSDYNGEDTQVITSQTASSNRTSKHQYVFNTPRQATGTALDQFPNPFDETPPEEEPNSAIKDTYEISSPSASKGSKSASVPTYDNSAEVFRGMREANENAEVFEYDTEHGIVLDEQEDEQDEPSYNESLTILHKEIQMLEMLI</sequence>
<organism evidence="1 2">
    <name type="scientific">Ambrosiozyma monospora</name>
    <name type="common">Yeast</name>
    <name type="synonym">Endomycopsis monosporus</name>
    <dbReference type="NCBI Taxonomy" id="43982"/>
    <lineage>
        <taxon>Eukaryota</taxon>
        <taxon>Fungi</taxon>
        <taxon>Dikarya</taxon>
        <taxon>Ascomycota</taxon>
        <taxon>Saccharomycotina</taxon>
        <taxon>Pichiomycetes</taxon>
        <taxon>Pichiales</taxon>
        <taxon>Pichiaceae</taxon>
        <taxon>Ambrosiozyma</taxon>
    </lineage>
</organism>
<accession>A0ACB5TDF9</accession>
<dbReference type="EMBL" id="BSXS01006908">
    <property type="protein sequence ID" value="GME86533.1"/>
    <property type="molecule type" value="Genomic_DNA"/>
</dbReference>
<dbReference type="Proteomes" id="UP001165064">
    <property type="component" value="Unassembled WGS sequence"/>
</dbReference>
<reference evidence="1" key="1">
    <citation type="submission" date="2023-04" db="EMBL/GenBank/DDBJ databases">
        <title>Ambrosiozyma monospora NBRC 10751.</title>
        <authorList>
            <person name="Ichikawa N."/>
            <person name="Sato H."/>
            <person name="Tonouchi N."/>
        </authorList>
    </citation>
    <scope>NUCLEOTIDE SEQUENCE</scope>
    <source>
        <strain evidence="1">NBRC 10751</strain>
    </source>
</reference>
<gene>
    <name evidence="1" type="ORF">Amon02_000801500</name>
</gene>